<name>A0A427A6D7_ENSVE</name>
<evidence type="ECO:0000313" key="2">
    <source>
        <dbReference type="EMBL" id="RRT71718.1"/>
    </source>
</evidence>
<evidence type="ECO:0008006" key="4">
    <source>
        <dbReference type="Google" id="ProtNLM"/>
    </source>
</evidence>
<evidence type="ECO:0000256" key="1">
    <source>
        <dbReference type="SAM" id="SignalP"/>
    </source>
</evidence>
<feature type="chain" id="PRO_5019484115" description="Secreted protein" evidence="1">
    <location>
        <begin position="21"/>
        <end position="95"/>
    </location>
</feature>
<dbReference type="AlphaFoldDB" id="A0A427A6D7"/>
<accession>A0A427A6D7</accession>
<dbReference type="EMBL" id="AMZH03003627">
    <property type="protein sequence ID" value="RRT71718.1"/>
    <property type="molecule type" value="Genomic_DNA"/>
</dbReference>
<comment type="caution">
    <text evidence="2">The sequence shown here is derived from an EMBL/GenBank/DDBJ whole genome shotgun (WGS) entry which is preliminary data.</text>
</comment>
<feature type="signal peptide" evidence="1">
    <location>
        <begin position="1"/>
        <end position="20"/>
    </location>
</feature>
<reference evidence="2 3" key="1">
    <citation type="journal article" date="2014" name="Agronomy (Basel)">
        <title>A Draft Genome Sequence for Ensete ventricosum, the Drought-Tolerant Tree Against Hunger.</title>
        <authorList>
            <person name="Harrison J."/>
            <person name="Moore K.A."/>
            <person name="Paszkiewicz K."/>
            <person name="Jones T."/>
            <person name="Grant M."/>
            <person name="Ambacheew D."/>
            <person name="Muzemil S."/>
            <person name="Studholme D.J."/>
        </authorList>
    </citation>
    <scope>NUCLEOTIDE SEQUENCE [LARGE SCALE GENOMIC DNA]</scope>
</reference>
<evidence type="ECO:0000313" key="3">
    <source>
        <dbReference type="Proteomes" id="UP000287651"/>
    </source>
</evidence>
<sequence>MMKLSVRLMVVVGSIYQAGATDEVKHEKDSDSMYDSENADKTKTRKLYVGTQALGYRRDHMECDILCRERLLIDPKEHPMLLAEPSSNTPQQREK</sequence>
<dbReference type="Gene3D" id="3.30.420.40">
    <property type="match status" value="1"/>
</dbReference>
<protein>
    <recommendedName>
        <fullName evidence="4">Secreted protein</fullName>
    </recommendedName>
</protein>
<organism evidence="2 3">
    <name type="scientific">Ensete ventricosum</name>
    <name type="common">Abyssinian banana</name>
    <name type="synonym">Musa ensete</name>
    <dbReference type="NCBI Taxonomy" id="4639"/>
    <lineage>
        <taxon>Eukaryota</taxon>
        <taxon>Viridiplantae</taxon>
        <taxon>Streptophyta</taxon>
        <taxon>Embryophyta</taxon>
        <taxon>Tracheophyta</taxon>
        <taxon>Spermatophyta</taxon>
        <taxon>Magnoliopsida</taxon>
        <taxon>Liliopsida</taxon>
        <taxon>Zingiberales</taxon>
        <taxon>Musaceae</taxon>
        <taxon>Ensete</taxon>
    </lineage>
</organism>
<gene>
    <name evidence="2" type="ORF">B296_00035227</name>
</gene>
<dbReference type="Proteomes" id="UP000287651">
    <property type="component" value="Unassembled WGS sequence"/>
</dbReference>
<proteinExistence type="predicted"/>
<keyword evidence="1" id="KW-0732">Signal</keyword>